<dbReference type="GO" id="GO:0019843">
    <property type="term" value="F:rRNA binding"/>
    <property type="evidence" value="ECO:0007669"/>
    <property type="project" value="UniProtKB-KW"/>
</dbReference>
<name>A0AA35QSG9_GEOBA</name>
<keyword evidence="5 10" id="KW-0689">Ribosomal protein</keyword>
<evidence type="ECO:0000256" key="5">
    <source>
        <dbReference type="ARBA" id="ARBA00022980"/>
    </source>
</evidence>
<dbReference type="InterPro" id="IPR019984">
    <property type="entry name" value="Ribosomal_uS17_bact/chlr"/>
</dbReference>
<dbReference type="AlphaFoldDB" id="A0AA35QSG9"/>
<dbReference type="SUPFAM" id="SSF50249">
    <property type="entry name" value="Nucleic acid-binding proteins"/>
    <property type="match status" value="1"/>
</dbReference>
<keyword evidence="6 10" id="KW-0687">Ribonucleoprotein</keyword>
<dbReference type="CDD" id="cd00364">
    <property type="entry name" value="Ribosomal_uS17"/>
    <property type="match status" value="1"/>
</dbReference>
<dbReference type="PANTHER" id="PTHR10744:SF1">
    <property type="entry name" value="SMALL RIBOSOMAL SUBUNIT PROTEIN US17M"/>
    <property type="match status" value="1"/>
</dbReference>
<accession>A0AA35QSG9</accession>
<proteinExistence type="inferred from homology"/>
<dbReference type="GO" id="GO:0022627">
    <property type="term" value="C:cytosolic small ribosomal subunit"/>
    <property type="evidence" value="ECO:0007669"/>
    <property type="project" value="TreeGrafter"/>
</dbReference>
<dbReference type="InterPro" id="IPR000266">
    <property type="entry name" value="Ribosomal_uS17"/>
</dbReference>
<evidence type="ECO:0000256" key="1">
    <source>
        <dbReference type="ARBA" id="ARBA00002932"/>
    </source>
</evidence>
<evidence type="ECO:0000256" key="4">
    <source>
        <dbReference type="ARBA" id="ARBA00022884"/>
    </source>
</evidence>
<organism evidence="11 12">
    <name type="scientific">Geodia barretti</name>
    <name type="common">Barrett's horny sponge</name>
    <dbReference type="NCBI Taxonomy" id="519541"/>
    <lineage>
        <taxon>Eukaryota</taxon>
        <taxon>Metazoa</taxon>
        <taxon>Porifera</taxon>
        <taxon>Demospongiae</taxon>
        <taxon>Heteroscleromorpha</taxon>
        <taxon>Tetractinellida</taxon>
        <taxon>Astrophorina</taxon>
        <taxon>Geodiidae</taxon>
        <taxon>Geodia</taxon>
    </lineage>
</organism>
<comment type="caution">
    <text evidence="11">The sequence shown here is derived from an EMBL/GenBank/DDBJ whole genome shotgun (WGS) entry which is preliminary data.</text>
</comment>
<dbReference type="GO" id="GO:0003735">
    <property type="term" value="F:structural constituent of ribosome"/>
    <property type="evidence" value="ECO:0007669"/>
    <property type="project" value="InterPro"/>
</dbReference>
<evidence type="ECO:0000256" key="10">
    <source>
        <dbReference type="RuleBase" id="RU003872"/>
    </source>
</evidence>
<evidence type="ECO:0000256" key="8">
    <source>
        <dbReference type="ARBA" id="ARBA00035251"/>
    </source>
</evidence>
<evidence type="ECO:0000256" key="3">
    <source>
        <dbReference type="ARBA" id="ARBA00022730"/>
    </source>
</evidence>
<dbReference type="InterPro" id="IPR012340">
    <property type="entry name" value="NA-bd_OB-fold"/>
</dbReference>
<dbReference type="NCBIfam" id="NF004123">
    <property type="entry name" value="PRK05610.1"/>
    <property type="match status" value="1"/>
</dbReference>
<comment type="similarity">
    <text evidence="2 10">Belongs to the universal ribosomal protein uS17 family.</text>
</comment>
<dbReference type="PROSITE" id="PS00056">
    <property type="entry name" value="RIBOSOMAL_S17"/>
    <property type="match status" value="1"/>
</dbReference>
<evidence type="ECO:0000256" key="9">
    <source>
        <dbReference type="ARBA" id="ARBA00035471"/>
    </source>
</evidence>
<dbReference type="EMBL" id="CASHTH010000036">
    <property type="protein sequence ID" value="CAI7989684.1"/>
    <property type="molecule type" value="Genomic_DNA"/>
</dbReference>
<comment type="function">
    <text evidence="1">One of the primary rRNA binding proteins, it binds specifically to the 5'-end of 16S ribosomal RNA.</text>
</comment>
<evidence type="ECO:0000313" key="12">
    <source>
        <dbReference type="Proteomes" id="UP001174909"/>
    </source>
</evidence>
<protein>
    <recommendedName>
        <fullName evidence="7">Small ribosomal subunit protein uS17</fullName>
    </recommendedName>
    <alternativeName>
        <fullName evidence="9">40S ribosomal protein S11</fullName>
    </alternativeName>
    <alternativeName>
        <fullName evidence="8">Small ribosomal subunit protein uS17c</fullName>
    </alternativeName>
</protein>
<keyword evidence="3" id="KW-0699">rRNA-binding</keyword>
<evidence type="ECO:0000313" key="11">
    <source>
        <dbReference type="EMBL" id="CAI7989684.1"/>
    </source>
</evidence>
<sequence>MDKTVIVAVEWRRPHRIYKKPVRRKTRFMVHDPENECKLGDTVRIREGRPLSKTKRWRVMDILQREDIAEVQPGELTASDESNIIAEAQAIVDVSAKVAYEDDAPETDVSEEIDDSPTQ</sequence>
<evidence type="ECO:0000256" key="7">
    <source>
        <dbReference type="ARBA" id="ARBA00035164"/>
    </source>
</evidence>
<dbReference type="Proteomes" id="UP001174909">
    <property type="component" value="Unassembled WGS sequence"/>
</dbReference>
<dbReference type="InterPro" id="IPR019979">
    <property type="entry name" value="Ribosomal_uS17_CS"/>
</dbReference>
<reference evidence="11" key="1">
    <citation type="submission" date="2023-03" db="EMBL/GenBank/DDBJ databases">
        <authorList>
            <person name="Steffen K."/>
            <person name="Cardenas P."/>
        </authorList>
    </citation>
    <scope>NUCLEOTIDE SEQUENCE</scope>
</reference>
<dbReference type="PRINTS" id="PR00973">
    <property type="entry name" value="RIBOSOMALS17"/>
</dbReference>
<evidence type="ECO:0000256" key="2">
    <source>
        <dbReference type="ARBA" id="ARBA00010254"/>
    </source>
</evidence>
<dbReference type="Gene3D" id="2.40.50.140">
    <property type="entry name" value="Nucleic acid-binding proteins"/>
    <property type="match status" value="1"/>
</dbReference>
<keyword evidence="4" id="KW-0694">RNA-binding</keyword>
<dbReference type="GO" id="GO:0006412">
    <property type="term" value="P:translation"/>
    <property type="evidence" value="ECO:0007669"/>
    <property type="project" value="InterPro"/>
</dbReference>
<dbReference type="Pfam" id="PF00366">
    <property type="entry name" value="Ribosomal_S17"/>
    <property type="match status" value="1"/>
</dbReference>
<evidence type="ECO:0000256" key="6">
    <source>
        <dbReference type="ARBA" id="ARBA00023274"/>
    </source>
</evidence>
<gene>
    <name evidence="11" type="ORF">GBAR_LOCUS287</name>
</gene>
<dbReference type="NCBIfam" id="TIGR03635">
    <property type="entry name" value="uS17_bact"/>
    <property type="match status" value="1"/>
</dbReference>
<keyword evidence="12" id="KW-1185">Reference proteome</keyword>
<dbReference type="PANTHER" id="PTHR10744">
    <property type="entry name" value="40S RIBOSOMAL PROTEIN S11 FAMILY MEMBER"/>
    <property type="match status" value="1"/>
</dbReference>